<dbReference type="EMBL" id="VYXQ01000013">
    <property type="protein sequence ID" value="KAA9367332.1"/>
    <property type="molecule type" value="Genomic_DNA"/>
</dbReference>
<reference evidence="1 2" key="1">
    <citation type="submission" date="2019-09" db="EMBL/GenBank/DDBJ databases">
        <title>Biological control of the noxious weed angled onion (Allium triquetrum) thwarted by endophytic bacteria in Victoria, Australia.</title>
        <authorList>
            <person name="Tehranchian P."/>
            <person name="Adair R.J."/>
            <person name="Van T.H."/>
            <person name="Morrison P.D."/>
            <person name="Williams H."/>
            <person name="Lawrie A.C."/>
        </authorList>
    </citation>
    <scope>NUCLEOTIDE SEQUENCE [LARGE SCALE GENOMIC DNA]</scope>
    <source>
        <strain evidence="1 2">RPTAtOch1</strain>
    </source>
</reference>
<dbReference type="AlphaFoldDB" id="A0A5N1JSZ8"/>
<proteinExistence type="predicted"/>
<keyword evidence="2" id="KW-1185">Reference proteome</keyword>
<organism evidence="1 2">
    <name type="scientific">Ochrobactrum quorumnocens</name>
    <dbReference type="NCBI Taxonomy" id="271865"/>
    <lineage>
        <taxon>Bacteria</taxon>
        <taxon>Pseudomonadati</taxon>
        <taxon>Pseudomonadota</taxon>
        <taxon>Alphaproteobacteria</taxon>
        <taxon>Hyphomicrobiales</taxon>
        <taxon>Brucellaceae</taxon>
        <taxon>Brucella/Ochrobactrum group</taxon>
        <taxon>Ochrobactrum</taxon>
    </lineage>
</organism>
<gene>
    <name evidence="1" type="ORF">F3W84_14580</name>
</gene>
<protein>
    <submittedName>
        <fullName evidence="1">Uncharacterized protein</fullName>
    </submittedName>
</protein>
<dbReference type="RefSeq" id="WP_151094242.1">
    <property type="nucleotide sequence ID" value="NZ_JBLZNM010000018.1"/>
</dbReference>
<comment type="caution">
    <text evidence="1">The sequence shown here is derived from an EMBL/GenBank/DDBJ whole genome shotgun (WGS) entry which is preliminary data.</text>
</comment>
<dbReference type="Proteomes" id="UP000327108">
    <property type="component" value="Unassembled WGS sequence"/>
</dbReference>
<accession>A0A5N1JSZ8</accession>
<sequence length="99" mass="10972">MPEQNAVKAYLANEDEMLAVTARSIVLEFPNGDTVEISWQPSHADDDRPLAVEIWGGRRCSHENPTALADRFTTLSLLPSAANLVLVRPHSHPRRQSEG</sequence>
<name>A0A5N1JSZ8_9HYPH</name>
<evidence type="ECO:0000313" key="2">
    <source>
        <dbReference type="Proteomes" id="UP000327108"/>
    </source>
</evidence>
<evidence type="ECO:0000313" key="1">
    <source>
        <dbReference type="EMBL" id="KAA9367332.1"/>
    </source>
</evidence>